<keyword evidence="1" id="KW-0812">Transmembrane</keyword>
<protein>
    <submittedName>
        <fullName evidence="2">DUF1189 domain-containing protein</fullName>
    </submittedName>
</protein>
<feature type="transmembrane region" description="Helical" evidence="1">
    <location>
        <begin position="219"/>
        <end position="237"/>
    </location>
</feature>
<dbReference type="InterPro" id="IPR009574">
    <property type="entry name" value="DUF1189"/>
</dbReference>
<organism evidence="2 3">
    <name type="scientific">Jeotgalibaca ciconiae</name>
    <dbReference type="NCBI Taxonomy" id="2496265"/>
    <lineage>
        <taxon>Bacteria</taxon>
        <taxon>Bacillati</taxon>
        <taxon>Bacillota</taxon>
        <taxon>Bacilli</taxon>
        <taxon>Lactobacillales</taxon>
        <taxon>Carnobacteriaceae</taxon>
        <taxon>Jeotgalibaca</taxon>
    </lineage>
</organism>
<dbReference type="Pfam" id="PF06691">
    <property type="entry name" value="DUF1189"/>
    <property type="match status" value="1"/>
</dbReference>
<keyword evidence="1" id="KW-1133">Transmembrane helix</keyword>
<evidence type="ECO:0000256" key="1">
    <source>
        <dbReference type="SAM" id="Phobius"/>
    </source>
</evidence>
<evidence type="ECO:0000313" key="3">
    <source>
        <dbReference type="Proteomes" id="UP000273326"/>
    </source>
</evidence>
<keyword evidence="1" id="KW-0472">Membrane</keyword>
<dbReference type="OrthoDB" id="2134424at2"/>
<proteinExistence type="predicted"/>
<feature type="transmembrane region" description="Helical" evidence="1">
    <location>
        <begin position="189"/>
        <end position="207"/>
    </location>
</feature>
<feature type="transmembrane region" description="Helical" evidence="1">
    <location>
        <begin position="162"/>
        <end position="183"/>
    </location>
</feature>
<sequence length="268" mass="30939">MLLTKKRVIPISLLRLITTTFFHPSEIWKAIELNKRKTTFLFLLICFFVSIPYFISGLSQFSLMANDMERIESHLPAFIIEDGQIIFEEPLDKAIVAKTDFVNLIIDTNDQYEDRLEQKDIQNTPINLLFSKEHVSFYATGIPITFAYTDLNGLTDNFLRTILLQFSNTTVVLILTMIVFSFITGTFEAVFHLFYFTLLANLLSAFMKVRLPFSINWKMIMLASAVPFLLFSVMNSFSIQPGGQTYILLTIVLYMYYKGVKSYLKNIT</sequence>
<dbReference type="KEGG" id="jeh:EJN90_11710"/>
<gene>
    <name evidence="2" type="ORF">EJN90_11710</name>
</gene>
<name>A0A3S9HCY9_9LACT</name>
<dbReference type="Proteomes" id="UP000273326">
    <property type="component" value="Chromosome"/>
</dbReference>
<dbReference type="AlphaFoldDB" id="A0A3S9HCY9"/>
<reference evidence="3" key="1">
    <citation type="submission" date="2018-12" db="EMBL/GenBank/DDBJ databases">
        <title>Complete genome sequencing of Jeotgalibaca sp. H21T32.</title>
        <authorList>
            <person name="Bae J.-W."/>
            <person name="Lee S.-Y."/>
        </authorList>
    </citation>
    <scope>NUCLEOTIDE SEQUENCE [LARGE SCALE GENOMIC DNA]</scope>
    <source>
        <strain evidence="3">H21T32</strain>
    </source>
</reference>
<evidence type="ECO:0000313" key="2">
    <source>
        <dbReference type="EMBL" id="AZP05252.1"/>
    </source>
</evidence>
<feature type="transmembrane region" description="Helical" evidence="1">
    <location>
        <begin position="40"/>
        <end position="63"/>
    </location>
</feature>
<dbReference type="EMBL" id="CP034465">
    <property type="protein sequence ID" value="AZP05252.1"/>
    <property type="molecule type" value="Genomic_DNA"/>
</dbReference>
<keyword evidence="3" id="KW-1185">Reference proteome</keyword>
<accession>A0A3S9HCY9</accession>